<dbReference type="EMBL" id="BDGG01000005">
    <property type="protein sequence ID" value="GAU99516.1"/>
    <property type="molecule type" value="Genomic_DNA"/>
</dbReference>
<keyword evidence="2" id="KW-1185">Reference proteome</keyword>
<protein>
    <submittedName>
        <fullName evidence="1">Uncharacterized protein</fullName>
    </submittedName>
</protein>
<dbReference type="OrthoDB" id="7790673at2759"/>
<gene>
    <name evidence="1" type="primary">RvY_10508-1</name>
    <name evidence="1" type="synonym">RvY_10508.1</name>
    <name evidence="1" type="ORF">RvY_10508</name>
</gene>
<dbReference type="STRING" id="947166.A0A1D1VCZ8"/>
<dbReference type="Proteomes" id="UP000186922">
    <property type="component" value="Unassembled WGS sequence"/>
</dbReference>
<proteinExistence type="predicted"/>
<reference evidence="1 2" key="1">
    <citation type="journal article" date="2016" name="Nat. Commun.">
        <title>Extremotolerant tardigrade genome and improved radiotolerance of human cultured cells by tardigrade-unique protein.</title>
        <authorList>
            <person name="Hashimoto T."/>
            <person name="Horikawa D.D."/>
            <person name="Saito Y."/>
            <person name="Kuwahara H."/>
            <person name="Kozuka-Hata H."/>
            <person name="Shin-I T."/>
            <person name="Minakuchi Y."/>
            <person name="Ohishi K."/>
            <person name="Motoyama A."/>
            <person name="Aizu T."/>
            <person name="Enomoto A."/>
            <person name="Kondo K."/>
            <person name="Tanaka S."/>
            <person name="Hara Y."/>
            <person name="Koshikawa S."/>
            <person name="Sagara H."/>
            <person name="Miura T."/>
            <person name="Yokobori S."/>
            <person name="Miyagawa K."/>
            <person name="Suzuki Y."/>
            <person name="Kubo T."/>
            <person name="Oyama M."/>
            <person name="Kohara Y."/>
            <person name="Fujiyama A."/>
            <person name="Arakawa K."/>
            <person name="Katayama T."/>
            <person name="Toyoda A."/>
            <person name="Kunieda T."/>
        </authorList>
    </citation>
    <scope>NUCLEOTIDE SEQUENCE [LARGE SCALE GENOMIC DNA]</scope>
    <source>
        <strain evidence="1 2">YOKOZUNA-1</strain>
    </source>
</reference>
<evidence type="ECO:0000313" key="1">
    <source>
        <dbReference type="EMBL" id="GAU99516.1"/>
    </source>
</evidence>
<comment type="caution">
    <text evidence="1">The sequence shown here is derived from an EMBL/GenBank/DDBJ whole genome shotgun (WGS) entry which is preliminary data.</text>
</comment>
<name>A0A1D1VCZ8_RAMVA</name>
<accession>A0A1D1VCZ8</accession>
<organism evidence="1 2">
    <name type="scientific">Ramazzottius varieornatus</name>
    <name type="common">Water bear</name>
    <name type="synonym">Tardigrade</name>
    <dbReference type="NCBI Taxonomy" id="947166"/>
    <lineage>
        <taxon>Eukaryota</taxon>
        <taxon>Metazoa</taxon>
        <taxon>Ecdysozoa</taxon>
        <taxon>Tardigrada</taxon>
        <taxon>Eutardigrada</taxon>
        <taxon>Parachela</taxon>
        <taxon>Hypsibioidea</taxon>
        <taxon>Ramazzottiidae</taxon>
        <taxon>Ramazzottius</taxon>
    </lineage>
</organism>
<sequence length="146" mass="16107">MLGDVDKHGEIMASLTSAGCINEESSVVLQSARTVLLPKKKDPTKMTNWRGISICSAIRRCISKALCHRLNTYVDLSEHQNGFRRLPGLLENVARLQGILTASVDEERGSVVAFLDINLAKPSTTWGTNIWKRPSVPSPFERIFAG</sequence>
<dbReference type="AlphaFoldDB" id="A0A1D1VCZ8"/>
<evidence type="ECO:0000313" key="2">
    <source>
        <dbReference type="Proteomes" id="UP000186922"/>
    </source>
</evidence>